<evidence type="ECO:0000313" key="1">
    <source>
        <dbReference type="EMBL" id="HIQ81653.1"/>
    </source>
</evidence>
<dbReference type="InterPro" id="IPR029058">
    <property type="entry name" value="AB_hydrolase_fold"/>
</dbReference>
<dbReference type="Proteomes" id="UP000824260">
    <property type="component" value="Unassembled WGS sequence"/>
</dbReference>
<organism evidence="1 2">
    <name type="scientific">Candidatus Pullichristensenella stercorigallinarum</name>
    <dbReference type="NCBI Taxonomy" id="2840909"/>
    <lineage>
        <taxon>Bacteria</taxon>
        <taxon>Bacillati</taxon>
        <taxon>Bacillota</taxon>
        <taxon>Clostridia</taxon>
        <taxon>Candidatus Pullichristensenella</taxon>
    </lineage>
</organism>
<proteinExistence type="predicted"/>
<dbReference type="InterPro" id="IPR000801">
    <property type="entry name" value="Esterase-like"/>
</dbReference>
<dbReference type="AlphaFoldDB" id="A0A9D1CVJ4"/>
<dbReference type="Pfam" id="PF00756">
    <property type="entry name" value="Esterase"/>
    <property type="match status" value="1"/>
</dbReference>
<dbReference type="PANTHER" id="PTHR48098:SF6">
    <property type="entry name" value="FERRI-BACILLIBACTIN ESTERASE BESA"/>
    <property type="match status" value="1"/>
</dbReference>
<gene>
    <name evidence="1" type="ORF">IAA52_00970</name>
</gene>
<comment type="caution">
    <text evidence="1">The sequence shown here is derived from an EMBL/GenBank/DDBJ whole genome shotgun (WGS) entry which is preliminary data.</text>
</comment>
<protein>
    <submittedName>
        <fullName evidence="1">Alpha/beta hydrolase</fullName>
    </submittedName>
</protein>
<dbReference type="InterPro" id="IPR050583">
    <property type="entry name" value="Mycobacterial_A85_antigen"/>
</dbReference>
<reference evidence="1" key="2">
    <citation type="journal article" date="2021" name="PeerJ">
        <title>Extensive microbial diversity within the chicken gut microbiome revealed by metagenomics and culture.</title>
        <authorList>
            <person name="Gilroy R."/>
            <person name="Ravi A."/>
            <person name="Getino M."/>
            <person name="Pursley I."/>
            <person name="Horton D.L."/>
            <person name="Alikhan N.F."/>
            <person name="Baker D."/>
            <person name="Gharbi K."/>
            <person name="Hall N."/>
            <person name="Watson M."/>
            <person name="Adriaenssens E.M."/>
            <person name="Foster-Nyarko E."/>
            <person name="Jarju S."/>
            <person name="Secka A."/>
            <person name="Antonio M."/>
            <person name="Oren A."/>
            <person name="Chaudhuri R.R."/>
            <person name="La Ragione R."/>
            <person name="Hildebrand F."/>
            <person name="Pallen M.J."/>
        </authorList>
    </citation>
    <scope>NUCLEOTIDE SEQUENCE</scope>
    <source>
        <strain evidence="1">ChiSjej6B24-2974</strain>
    </source>
</reference>
<reference evidence="1" key="1">
    <citation type="submission" date="2020-10" db="EMBL/GenBank/DDBJ databases">
        <authorList>
            <person name="Gilroy R."/>
        </authorList>
    </citation>
    <scope>NUCLEOTIDE SEQUENCE</scope>
    <source>
        <strain evidence="1">ChiSjej6B24-2974</strain>
    </source>
</reference>
<name>A0A9D1CVJ4_9FIRM</name>
<dbReference type="PANTHER" id="PTHR48098">
    <property type="entry name" value="ENTEROCHELIN ESTERASE-RELATED"/>
    <property type="match status" value="1"/>
</dbReference>
<dbReference type="SUPFAM" id="SSF53474">
    <property type="entry name" value="alpha/beta-Hydrolases"/>
    <property type="match status" value="1"/>
</dbReference>
<keyword evidence="1" id="KW-0378">Hydrolase</keyword>
<dbReference type="GO" id="GO:0016787">
    <property type="term" value="F:hydrolase activity"/>
    <property type="evidence" value="ECO:0007669"/>
    <property type="project" value="UniProtKB-KW"/>
</dbReference>
<sequence length="222" mass="24544">MPSFAISGRNVAVYPAKRAESPVVYLNTVENEGTLVREALRGAPDHTLVTIGGLDWECDMAPWDIPPIAQNATPCIGGADAHLRLLTQEIVPAAEKNLLGQPLWRGIAGYSLAGLFAIYALYRTDSFSRAASMSGSLWFPGFRDYALSRPLCRRPERLYFSLGNKEDKTRNPYLKTVRQDTEALEAFYRAQGIDTTFRLHPGNHYANAVERTAAGIAWILEG</sequence>
<accession>A0A9D1CVJ4</accession>
<dbReference type="Gene3D" id="3.40.50.1820">
    <property type="entry name" value="alpha/beta hydrolase"/>
    <property type="match status" value="1"/>
</dbReference>
<dbReference type="EMBL" id="DVFZ01000011">
    <property type="protein sequence ID" value="HIQ81653.1"/>
    <property type="molecule type" value="Genomic_DNA"/>
</dbReference>
<evidence type="ECO:0000313" key="2">
    <source>
        <dbReference type="Proteomes" id="UP000824260"/>
    </source>
</evidence>